<feature type="transmembrane region" description="Helical" evidence="1">
    <location>
        <begin position="161"/>
        <end position="184"/>
    </location>
</feature>
<feature type="transmembrane region" description="Helical" evidence="1">
    <location>
        <begin position="128"/>
        <end position="149"/>
    </location>
</feature>
<keyword evidence="3" id="KW-1185">Reference proteome</keyword>
<reference evidence="2 3" key="1">
    <citation type="submission" date="2019-06" db="EMBL/GenBank/DDBJ databases">
        <authorList>
            <person name="Li M."/>
        </authorList>
    </citation>
    <scope>NUCLEOTIDE SEQUENCE [LARGE SCALE GENOMIC DNA]</scope>
    <source>
        <strain evidence="2 3">BGMRC2036</strain>
    </source>
</reference>
<comment type="caution">
    <text evidence="2">The sequence shown here is derived from an EMBL/GenBank/DDBJ whole genome shotgun (WGS) entry which is preliminary data.</text>
</comment>
<proteinExistence type="predicted"/>
<evidence type="ECO:0000313" key="3">
    <source>
        <dbReference type="Proteomes" id="UP000318801"/>
    </source>
</evidence>
<keyword evidence="1" id="KW-0472">Membrane</keyword>
<dbReference type="EMBL" id="VHLG01000008">
    <property type="protein sequence ID" value="TPW29764.1"/>
    <property type="molecule type" value="Genomic_DNA"/>
</dbReference>
<feature type="transmembrane region" description="Helical" evidence="1">
    <location>
        <begin position="25"/>
        <end position="52"/>
    </location>
</feature>
<dbReference type="RefSeq" id="WP_141149487.1">
    <property type="nucleotide sequence ID" value="NZ_VHLG01000008.1"/>
</dbReference>
<evidence type="ECO:0000256" key="1">
    <source>
        <dbReference type="SAM" id="Phobius"/>
    </source>
</evidence>
<protein>
    <submittedName>
        <fullName evidence="2">Uncharacterized protein</fullName>
    </submittedName>
</protein>
<keyword evidence="1" id="KW-0812">Transmembrane</keyword>
<evidence type="ECO:0000313" key="2">
    <source>
        <dbReference type="EMBL" id="TPW29764.1"/>
    </source>
</evidence>
<name>A0A506U9M0_9HYPH</name>
<accession>A0A506U9M0</accession>
<sequence length="196" mass="21435">MMTVKARPTNTSQAQPGIRLGQKRLCAGFVLMTQGAEIALLLLTAGIGWIWATDFDGFALLMAARLGLEPHLMSPTAATLSYALISAVLITAIIGLERSRQFLCQCVCDAKLACDAGILLRKSGFSALLLYFALRFMQNILTLPVLTYWPAYYRDPEIFGINAYDLTVILFTGLLVYAGHIMLLTAKANRSNAKII</sequence>
<dbReference type="AlphaFoldDB" id="A0A506U9M0"/>
<feature type="transmembrane region" description="Helical" evidence="1">
    <location>
        <begin position="72"/>
        <end position="96"/>
    </location>
</feature>
<keyword evidence="1" id="KW-1133">Transmembrane helix</keyword>
<dbReference type="Proteomes" id="UP000318801">
    <property type="component" value="Unassembled WGS sequence"/>
</dbReference>
<organism evidence="2 3">
    <name type="scientific">Martelella alba</name>
    <dbReference type="NCBI Taxonomy" id="2590451"/>
    <lineage>
        <taxon>Bacteria</taxon>
        <taxon>Pseudomonadati</taxon>
        <taxon>Pseudomonadota</taxon>
        <taxon>Alphaproteobacteria</taxon>
        <taxon>Hyphomicrobiales</taxon>
        <taxon>Aurantimonadaceae</taxon>
        <taxon>Martelella</taxon>
    </lineage>
</organism>
<gene>
    <name evidence="2" type="ORF">FJU08_13235</name>
</gene>